<organism evidence="2 3">
    <name type="scientific">Microvirga alba</name>
    <dbReference type="NCBI Taxonomy" id="2791025"/>
    <lineage>
        <taxon>Bacteria</taxon>
        <taxon>Pseudomonadati</taxon>
        <taxon>Pseudomonadota</taxon>
        <taxon>Alphaproteobacteria</taxon>
        <taxon>Hyphomicrobiales</taxon>
        <taxon>Methylobacteriaceae</taxon>
        <taxon>Microvirga</taxon>
    </lineage>
</organism>
<evidence type="ECO:0000313" key="2">
    <source>
        <dbReference type="EMBL" id="MBF9234690.1"/>
    </source>
</evidence>
<evidence type="ECO:0000256" key="1">
    <source>
        <dbReference type="SAM" id="MobiDB-lite"/>
    </source>
</evidence>
<feature type="compositionally biased region" description="Low complexity" evidence="1">
    <location>
        <begin position="240"/>
        <end position="256"/>
    </location>
</feature>
<feature type="compositionally biased region" description="Low complexity" evidence="1">
    <location>
        <begin position="17"/>
        <end position="28"/>
    </location>
</feature>
<dbReference type="Proteomes" id="UP000599312">
    <property type="component" value="Unassembled WGS sequence"/>
</dbReference>
<dbReference type="EMBL" id="JADQDO010000007">
    <property type="protein sequence ID" value="MBF9234690.1"/>
    <property type="molecule type" value="Genomic_DNA"/>
</dbReference>
<feature type="compositionally biased region" description="Acidic residues" evidence="1">
    <location>
        <begin position="36"/>
        <end position="61"/>
    </location>
</feature>
<feature type="region of interest" description="Disordered" evidence="1">
    <location>
        <begin position="237"/>
        <end position="261"/>
    </location>
</feature>
<keyword evidence="3" id="KW-1185">Reference proteome</keyword>
<evidence type="ECO:0000313" key="3">
    <source>
        <dbReference type="Proteomes" id="UP000599312"/>
    </source>
</evidence>
<dbReference type="RefSeq" id="WP_196272671.1">
    <property type="nucleotide sequence ID" value="NZ_JADQDO010000007.1"/>
</dbReference>
<accession>A0A931BT21</accession>
<comment type="caution">
    <text evidence="2">The sequence shown here is derived from an EMBL/GenBank/DDBJ whole genome shotgun (WGS) entry which is preliminary data.</text>
</comment>
<dbReference type="AlphaFoldDB" id="A0A931BT21"/>
<name>A0A931BT21_9HYPH</name>
<reference evidence="2" key="1">
    <citation type="submission" date="2020-11" db="EMBL/GenBank/DDBJ databases">
        <authorList>
            <person name="Kim M.K."/>
        </authorList>
    </citation>
    <scope>NUCLEOTIDE SEQUENCE</scope>
    <source>
        <strain evidence="2">BT350</strain>
    </source>
</reference>
<feature type="compositionally biased region" description="Polar residues" evidence="1">
    <location>
        <begin position="1"/>
        <end position="14"/>
    </location>
</feature>
<gene>
    <name evidence="2" type="ORF">I2H38_15045</name>
</gene>
<sequence>MDDNLSNEQASNEALVTEEQQSEVTSTEETPKDEADTGTESDGTADDSEADHSEDDQDEDEQPKRKRPSGVERLKRRNEALEAELAQIRSRPPVDSGNLDAAIKAEIGEPPKEADYADYLAFEQARTAYETAKLVIKPQIKRALEGQAAQSAARQAEAFEDYSERLESAEKAIPGLKATITKANIQISGTLTQLIVESEKGPLLAHHLAKNPAKAAELNRLPPLKAAMEVARLEHRLSLPKPNTATKAPAPTAPVKGGAGVMSPSQEIDAYISKTYRR</sequence>
<proteinExistence type="predicted"/>
<protein>
    <recommendedName>
        <fullName evidence="4">Scaffolding protein</fullName>
    </recommendedName>
</protein>
<feature type="compositionally biased region" description="Basic and acidic residues" evidence="1">
    <location>
        <begin position="69"/>
        <end position="78"/>
    </location>
</feature>
<evidence type="ECO:0008006" key="4">
    <source>
        <dbReference type="Google" id="ProtNLM"/>
    </source>
</evidence>
<feature type="region of interest" description="Disordered" evidence="1">
    <location>
        <begin position="1"/>
        <end position="78"/>
    </location>
</feature>